<dbReference type="InterPro" id="IPR028235">
    <property type="entry name" value="DNAAF3_C"/>
</dbReference>
<dbReference type="InterPro" id="IPR027974">
    <property type="entry name" value="DUF4470"/>
</dbReference>
<evidence type="ECO:0000259" key="6">
    <source>
        <dbReference type="Pfam" id="PF14737"/>
    </source>
</evidence>
<dbReference type="PANTHER" id="PTHR22118:SF14">
    <property type="entry name" value="DYNEIN AXONEMAL ASSEMBLY FACTOR 3"/>
    <property type="match status" value="1"/>
</dbReference>
<dbReference type="Pfam" id="PF14740">
    <property type="entry name" value="DUF4471"/>
    <property type="match status" value="1"/>
</dbReference>
<protein>
    <submittedName>
        <fullName evidence="8">Dynein assembly factor 3, axonemal</fullName>
    </submittedName>
</protein>
<feature type="compositionally biased region" description="Basic and acidic residues" evidence="5">
    <location>
        <begin position="28"/>
        <end position="40"/>
    </location>
</feature>
<comment type="similarity">
    <text evidence="1">Belongs to the DNAAF3 family.</text>
</comment>
<evidence type="ECO:0000256" key="4">
    <source>
        <dbReference type="ARBA" id="ARBA00024190"/>
    </source>
</evidence>
<comment type="subcellular location">
    <subcellularLocation>
        <location evidence="4">Dynein axonemal particle</location>
    </subcellularLocation>
</comment>
<keyword evidence="3" id="KW-0970">Cilium biogenesis/degradation</keyword>
<dbReference type="OrthoDB" id="538817at2759"/>
<gene>
    <name evidence="8" type="primary">CG17669</name>
    <name evidence="8" type="ORF">c0_g1_i1</name>
</gene>
<dbReference type="CTD" id="352909"/>
<evidence type="ECO:0000256" key="2">
    <source>
        <dbReference type="ARBA" id="ARBA00022490"/>
    </source>
</evidence>
<dbReference type="PANTHER" id="PTHR22118">
    <property type="entry name" value="DYNEIN ASSEMBLY FACTOR 3, AXONEMAL"/>
    <property type="match status" value="1"/>
</dbReference>
<dbReference type="InterPro" id="IPR039304">
    <property type="entry name" value="DNAAF3"/>
</dbReference>
<dbReference type="AlphaFoldDB" id="A0A0K8W8V5"/>
<dbReference type="GO" id="GO:0070286">
    <property type="term" value="P:axonemal dynein complex assembly"/>
    <property type="evidence" value="ECO:0007669"/>
    <property type="project" value="InterPro"/>
</dbReference>
<evidence type="ECO:0000259" key="7">
    <source>
        <dbReference type="Pfam" id="PF14740"/>
    </source>
</evidence>
<evidence type="ECO:0000256" key="5">
    <source>
        <dbReference type="SAM" id="MobiDB-lite"/>
    </source>
</evidence>
<feature type="domain" description="Dynein assembly factor 3 C-terminal" evidence="7">
    <location>
        <begin position="185"/>
        <end position="483"/>
    </location>
</feature>
<dbReference type="Pfam" id="PF14737">
    <property type="entry name" value="DUF4470"/>
    <property type="match status" value="1"/>
</dbReference>
<evidence type="ECO:0000256" key="3">
    <source>
        <dbReference type="ARBA" id="ARBA00022794"/>
    </source>
</evidence>
<evidence type="ECO:0000313" key="8">
    <source>
        <dbReference type="EMBL" id="JAI47265.1"/>
    </source>
</evidence>
<dbReference type="GO" id="GO:0120293">
    <property type="term" value="C:dynein axonemal particle"/>
    <property type="evidence" value="ECO:0007669"/>
    <property type="project" value="UniProtKB-SubCell"/>
</dbReference>
<accession>A0A0K8W8V5</accession>
<dbReference type="GO" id="GO:0044458">
    <property type="term" value="P:motile cilium assembly"/>
    <property type="evidence" value="ECO:0007669"/>
    <property type="project" value="TreeGrafter"/>
</dbReference>
<name>A0A0K8W8V5_BACLA</name>
<feature type="region of interest" description="Disordered" evidence="5">
    <location>
        <begin position="27"/>
        <end position="54"/>
    </location>
</feature>
<reference evidence="8" key="1">
    <citation type="submission" date="2015-06" db="EMBL/GenBank/DDBJ databases">
        <authorList>
            <person name="Hoefler B.C."/>
            <person name="Straight P.D."/>
        </authorList>
    </citation>
    <scope>NUCLEOTIDE SEQUENCE</scope>
</reference>
<keyword evidence="2" id="KW-0963">Cytoplasm</keyword>
<dbReference type="GeneID" id="108971778"/>
<organism evidence="8">
    <name type="scientific">Bactrocera latifrons</name>
    <name type="common">Malaysian fruit fly</name>
    <name type="synonym">Chaetodacus latifrons</name>
    <dbReference type="NCBI Taxonomy" id="174628"/>
    <lineage>
        <taxon>Eukaryota</taxon>
        <taxon>Metazoa</taxon>
        <taxon>Ecdysozoa</taxon>
        <taxon>Arthropoda</taxon>
        <taxon>Hexapoda</taxon>
        <taxon>Insecta</taxon>
        <taxon>Pterygota</taxon>
        <taxon>Neoptera</taxon>
        <taxon>Endopterygota</taxon>
        <taxon>Diptera</taxon>
        <taxon>Brachycera</taxon>
        <taxon>Muscomorpha</taxon>
        <taxon>Tephritoidea</taxon>
        <taxon>Tephritidae</taxon>
        <taxon>Bactrocera</taxon>
        <taxon>Bactrocera</taxon>
    </lineage>
</organism>
<proteinExistence type="inferred from homology"/>
<feature type="domain" description="DUF4470" evidence="6">
    <location>
        <begin position="2"/>
        <end position="152"/>
    </location>
</feature>
<sequence length="512" mass="59330">MFWGLSEALDLYQEYCKALKLQQPQECDAEKQEEANEGKENPQTAGDEYTAETEEKAHIAECESGACGDAKGATHQLNILLFGAGDPRHIIKTMAKMYQHRGSRVNFYVLDGCIEIVARNMLLLGIALENPESFHLVSKVHLFMDVYGNALMRPASHQYLVGKAKALLKMITDDEELKRLAPQVNIERLRYRERDGLENAFNFLLPREGYVFNVQQYWTERVRKLLTTRYDYREGAFDWDLNMVLKDRDAAQICSQEYRYWRETGIAFTYPEYEQCKPNKTLVAGLVRNGEKYLHRGYAGDIETGPFCTFGLNTADKQMMNSVHGDNDYRATDITERNLLEYFHELQTRTAYTHDRKISRKYGSVKLLMGERLTFDECDVDAVRVYAKPWIQVEQCKVFFLSADDIFTLQDVSSNENWRNFFDVVFVGHNYFPFLKSNFAEVLRGNALLILESKLLTVARKEVVQEFEDKLKSYAKLLNLTPVINYNALNSKNSILRYKKIIEVEKMAENDN</sequence>
<dbReference type="EMBL" id="GDHF01005049">
    <property type="protein sequence ID" value="JAI47265.1"/>
    <property type="molecule type" value="Transcribed_RNA"/>
</dbReference>
<evidence type="ECO:0000256" key="1">
    <source>
        <dbReference type="ARBA" id="ARBA00010449"/>
    </source>
</evidence>